<proteinExistence type="predicted"/>
<dbReference type="InterPro" id="IPR014914">
    <property type="entry name" value="RES_dom"/>
</dbReference>
<organism evidence="2 3">
    <name type="scientific">Brucella intermedia 229E</name>
    <dbReference type="NCBI Taxonomy" id="1337887"/>
    <lineage>
        <taxon>Bacteria</taxon>
        <taxon>Pseudomonadati</taxon>
        <taxon>Pseudomonadota</taxon>
        <taxon>Alphaproteobacteria</taxon>
        <taxon>Hyphomicrobiales</taxon>
        <taxon>Brucellaceae</taxon>
        <taxon>Brucella/Ochrobactrum group</taxon>
        <taxon>Brucella</taxon>
    </lineage>
</organism>
<accession>U4V285</accession>
<evidence type="ECO:0000259" key="1">
    <source>
        <dbReference type="SMART" id="SM00953"/>
    </source>
</evidence>
<dbReference type="Proteomes" id="UP000016842">
    <property type="component" value="Unassembled WGS sequence"/>
</dbReference>
<feature type="domain" description="RES" evidence="1">
    <location>
        <begin position="207"/>
        <end position="374"/>
    </location>
</feature>
<dbReference type="AlphaFoldDB" id="U4V285"/>
<reference evidence="2 3" key="1">
    <citation type="journal article" date="2014" name="FEMS Microbiol. Lett.">
        <title>Genome sequencing analysis reveals virulence-related gene content of Ochrobactrum intermedium strain 229E, a urease-positive strain isolated from the human gastric niche.</title>
        <authorList>
            <person name="Kulkarni G.J."/>
            <person name="Shetty S."/>
            <person name="Dharne M.S."/>
            <person name="Shouche Y.S."/>
        </authorList>
    </citation>
    <scope>NUCLEOTIDE SEQUENCE [LARGE SCALE GENOMIC DNA]</scope>
    <source>
        <strain evidence="2 3">229E</strain>
    </source>
</reference>
<dbReference type="EMBL" id="ASXJ01000343">
    <property type="protein sequence ID" value="ERM00095.1"/>
    <property type="molecule type" value="Genomic_DNA"/>
</dbReference>
<name>U4V285_9HYPH</name>
<gene>
    <name evidence="2" type="ORF">Q644_07040</name>
</gene>
<dbReference type="PATRIC" id="fig|1337887.3.peg.4824"/>
<evidence type="ECO:0000313" key="2">
    <source>
        <dbReference type="EMBL" id="ERM00095.1"/>
    </source>
</evidence>
<dbReference type="Pfam" id="PF08808">
    <property type="entry name" value="RES"/>
    <property type="match status" value="1"/>
</dbReference>
<comment type="caution">
    <text evidence="2">The sequence shown here is derived from an EMBL/GenBank/DDBJ whole genome shotgun (WGS) entry which is preliminary data.</text>
</comment>
<dbReference type="SMART" id="SM00953">
    <property type="entry name" value="RES"/>
    <property type="match status" value="1"/>
</dbReference>
<sequence>MTLLCPPHCFSNKGLQQRLIEIRPSFSDDRCTFHPNLKGIPVKAVARIIDDVFRNNYGPPGRYNMFHDEQEGEDLQGVLYELTGADLDDVVSAIADQLIEDDSYWPPDGEDPFYSSDAAYQRSYDAFNGHSYLWDEFCKSIVHGQRFFNSKAKELLFKIFDRIHLQRDLQRANPVYAITPPGSEQATVYRVRNVGDPEARMKIREDVPANMGPPPSRLRRPGRMNPSGIGALYAGFDLETCVAVRRPTVGDVIVSAQFDIIEPLWVLDTTRFSGGFKEPNLFSKDHLRRTAQWRFMQRFMVEIARPISRNDEHLDYIPPTQAVAEYLLNHHDFNVSGAKHRIEAIIYRSAQHPEGKNIVILGDACAIEAMPVQSKSKTTSYGEPFDSLLSSLPPRFRSPPSLSPRMRFKNGSVAEHRVQGATFHTVPPHEEYYHGDDDDAPF</sequence>
<evidence type="ECO:0000313" key="3">
    <source>
        <dbReference type="Proteomes" id="UP000016842"/>
    </source>
</evidence>
<protein>
    <recommendedName>
        <fullName evidence="1">RES domain-containing protein</fullName>
    </recommendedName>
</protein>